<organism evidence="2 3">
    <name type="scientific">Paramecium sonneborni</name>
    <dbReference type="NCBI Taxonomy" id="65129"/>
    <lineage>
        <taxon>Eukaryota</taxon>
        <taxon>Sar</taxon>
        <taxon>Alveolata</taxon>
        <taxon>Ciliophora</taxon>
        <taxon>Intramacronucleata</taxon>
        <taxon>Oligohymenophorea</taxon>
        <taxon>Peniculida</taxon>
        <taxon>Parameciidae</taxon>
        <taxon>Paramecium</taxon>
    </lineage>
</organism>
<sequence>MSYQYLFKFIIVGDQAVGKSCICYQFLKNQFKEIHFLTIGLEFGAKILQLGNKEVKLQIWDTAGSEKYKAMTRQYYRAATGAIVVYDITSRESFQNVTKWIEECQQQGKQDMIIILIGNKVDLEIQYNIHNINGDKFPYKKDRNLRMKRGYILLKQVQRIIQTLLKLSHRQPQKL</sequence>
<name>A0A8S1NUF4_9CILI</name>
<protein>
    <submittedName>
        <fullName evidence="2">Uncharacterized protein</fullName>
    </submittedName>
</protein>
<dbReference type="PROSITE" id="PS51419">
    <property type="entry name" value="RAB"/>
    <property type="match status" value="1"/>
</dbReference>
<gene>
    <name evidence="2" type="ORF">PSON_ATCC_30995.1.T0610002</name>
</gene>
<dbReference type="Proteomes" id="UP000692954">
    <property type="component" value="Unassembled WGS sequence"/>
</dbReference>
<dbReference type="PROSITE" id="PS51421">
    <property type="entry name" value="RAS"/>
    <property type="match status" value="1"/>
</dbReference>
<proteinExistence type="inferred from homology"/>
<dbReference type="SMART" id="SM00174">
    <property type="entry name" value="RHO"/>
    <property type="match status" value="1"/>
</dbReference>
<comment type="caution">
    <text evidence="2">The sequence shown here is derived from an EMBL/GenBank/DDBJ whole genome shotgun (WGS) entry which is preliminary data.</text>
</comment>
<dbReference type="EMBL" id="CAJJDN010000061">
    <property type="protein sequence ID" value="CAD8093506.1"/>
    <property type="molecule type" value="Genomic_DNA"/>
</dbReference>
<dbReference type="OrthoDB" id="9989112at2759"/>
<reference evidence="2" key="1">
    <citation type="submission" date="2021-01" db="EMBL/GenBank/DDBJ databases">
        <authorList>
            <consortium name="Genoscope - CEA"/>
            <person name="William W."/>
        </authorList>
    </citation>
    <scope>NUCLEOTIDE SEQUENCE</scope>
</reference>
<dbReference type="PANTHER" id="PTHR47979">
    <property type="entry name" value="DRAB11-RELATED"/>
    <property type="match status" value="1"/>
</dbReference>
<dbReference type="GO" id="GO:0003924">
    <property type="term" value="F:GTPase activity"/>
    <property type="evidence" value="ECO:0007669"/>
    <property type="project" value="InterPro"/>
</dbReference>
<dbReference type="InterPro" id="IPR001806">
    <property type="entry name" value="Small_GTPase"/>
</dbReference>
<dbReference type="GO" id="GO:0005525">
    <property type="term" value="F:GTP binding"/>
    <property type="evidence" value="ECO:0007669"/>
    <property type="project" value="InterPro"/>
</dbReference>
<dbReference type="FunFam" id="3.40.50.300:FF:001447">
    <property type="entry name" value="Ras-related protein Rab-1B"/>
    <property type="match status" value="1"/>
</dbReference>
<dbReference type="SMART" id="SM00173">
    <property type="entry name" value="RAS"/>
    <property type="match status" value="1"/>
</dbReference>
<comment type="similarity">
    <text evidence="1">Belongs to the small GTPase superfamily. Rab family.</text>
</comment>
<keyword evidence="3" id="KW-1185">Reference proteome</keyword>
<accession>A0A8S1NUF4</accession>
<dbReference type="AlphaFoldDB" id="A0A8S1NUF4"/>
<dbReference type="Pfam" id="PF00071">
    <property type="entry name" value="Ras"/>
    <property type="match status" value="1"/>
</dbReference>
<evidence type="ECO:0000256" key="1">
    <source>
        <dbReference type="ARBA" id="ARBA00006270"/>
    </source>
</evidence>
<dbReference type="InterPro" id="IPR050209">
    <property type="entry name" value="Rab_GTPases_membrane_traffic"/>
</dbReference>
<evidence type="ECO:0000313" key="2">
    <source>
        <dbReference type="EMBL" id="CAD8093506.1"/>
    </source>
</evidence>
<dbReference type="InterPro" id="IPR005225">
    <property type="entry name" value="Small_GTP-bd"/>
</dbReference>
<dbReference type="CDD" id="cd00154">
    <property type="entry name" value="Rab"/>
    <property type="match status" value="1"/>
</dbReference>
<evidence type="ECO:0000313" key="3">
    <source>
        <dbReference type="Proteomes" id="UP000692954"/>
    </source>
</evidence>
<dbReference type="SMART" id="SM00175">
    <property type="entry name" value="RAB"/>
    <property type="match status" value="1"/>
</dbReference>
<dbReference type="NCBIfam" id="TIGR00231">
    <property type="entry name" value="small_GTP"/>
    <property type="match status" value="1"/>
</dbReference>